<name>A0A091D765_FUKDA</name>
<evidence type="ECO:0000313" key="2">
    <source>
        <dbReference type="EMBL" id="KFO27964.1"/>
    </source>
</evidence>
<accession>A0A091D765</accession>
<feature type="region of interest" description="Disordered" evidence="1">
    <location>
        <begin position="1"/>
        <end position="28"/>
    </location>
</feature>
<dbReference type="EMBL" id="KN122834">
    <property type="protein sequence ID" value="KFO27964.1"/>
    <property type="molecule type" value="Genomic_DNA"/>
</dbReference>
<organism evidence="2 3">
    <name type="scientific">Fukomys damarensis</name>
    <name type="common">Damaraland mole rat</name>
    <name type="synonym">Cryptomys damarensis</name>
    <dbReference type="NCBI Taxonomy" id="885580"/>
    <lineage>
        <taxon>Eukaryota</taxon>
        <taxon>Metazoa</taxon>
        <taxon>Chordata</taxon>
        <taxon>Craniata</taxon>
        <taxon>Vertebrata</taxon>
        <taxon>Euteleostomi</taxon>
        <taxon>Mammalia</taxon>
        <taxon>Eutheria</taxon>
        <taxon>Euarchontoglires</taxon>
        <taxon>Glires</taxon>
        <taxon>Rodentia</taxon>
        <taxon>Hystricomorpha</taxon>
        <taxon>Bathyergidae</taxon>
        <taxon>Fukomys</taxon>
    </lineage>
</organism>
<keyword evidence="2" id="KW-0378">Hydrolase</keyword>
<keyword evidence="2" id="KW-0547">Nucleotide-binding</keyword>
<proteinExistence type="predicted"/>
<dbReference type="Proteomes" id="UP000028990">
    <property type="component" value="Unassembled WGS sequence"/>
</dbReference>
<dbReference type="GO" id="GO:0004386">
    <property type="term" value="F:helicase activity"/>
    <property type="evidence" value="ECO:0007669"/>
    <property type="project" value="UniProtKB-KW"/>
</dbReference>
<keyword evidence="2" id="KW-0067">ATP-binding</keyword>
<protein>
    <submittedName>
        <fullName evidence="2">ATP-dependent RNA helicase DDX18</fullName>
    </submittedName>
</protein>
<feature type="compositionally biased region" description="Basic and acidic residues" evidence="1">
    <location>
        <begin position="8"/>
        <end position="19"/>
    </location>
</feature>
<keyword evidence="2" id="KW-0347">Helicase</keyword>
<evidence type="ECO:0000313" key="3">
    <source>
        <dbReference type="Proteomes" id="UP000028990"/>
    </source>
</evidence>
<evidence type="ECO:0000256" key="1">
    <source>
        <dbReference type="SAM" id="MobiDB-lite"/>
    </source>
</evidence>
<dbReference type="AlphaFoldDB" id="A0A091D765"/>
<gene>
    <name evidence="2" type="ORF">H920_10645</name>
</gene>
<keyword evidence="3" id="KW-1185">Reference proteome</keyword>
<reference evidence="2 3" key="1">
    <citation type="submission" date="2013-11" db="EMBL/GenBank/DDBJ databases">
        <title>The Damaraland mole rat (Fukomys damarensis) genome and evolution of African mole rats.</title>
        <authorList>
            <person name="Gladyshev V.N."/>
            <person name="Fang X."/>
        </authorList>
    </citation>
    <scope>NUCLEOTIDE SEQUENCE [LARGE SCALE GENOMIC DNA]</scope>
    <source>
        <tissue evidence="2">Liver</tissue>
    </source>
</reference>
<sequence length="212" mass="22928">MVNDAGPDTEKAKAEESTKTCEQTEDGVGRSDVDDIPFWVHVALSSSSDWLLLLLEEVGGKDGAQLERRFVTIKAETFMNWHVTSLRHVRHPAGSYLCAGRGCVTAGTRMIIGLDDVIISIFRDAGKEAIKIQSQHSDLGLLPRKKVSVKDHGTEGSSSSHTSFGEPARRLWSLVQLPTPGEVGSLTRSLDSELLLSTHQLIVSCPVGGVPV</sequence>